<evidence type="ECO:0000313" key="2">
    <source>
        <dbReference type="EMBL" id="KYP75964.1"/>
    </source>
</evidence>
<keyword evidence="3" id="KW-1185">Reference proteome</keyword>
<accession>A0A151U9G1</accession>
<proteinExistence type="predicted"/>
<dbReference type="EMBL" id="CM003603">
    <property type="protein sequence ID" value="KYP75964.1"/>
    <property type="molecule type" value="Genomic_DNA"/>
</dbReference>
<dbReference type="Gramene" id="C.cajan_19605.t">
    <property type="protein sequence ID" value="C.cajan_19605.t.cds1"/>
    <property type="gene ID" value="C.cajan_19605"/>
</dbReference>
<evidence type="ECO:0000313" key="3">
    <source>
        <dbReference type="Proteomes" id="UP000075243"/>
    </source>
</evidence>
<evidence type="ECO:0000256" key="1">
    <source>
        <dbReference type="SAM" id="MobiDB-lite"/>
    </source>
</evidence>
<reference evidence="2 3" key="1">
    <citation type="journal article" date="2012" name="Nat. Biotechnol.">
        <title>Draft genome sequence of pigeonpea (Cajanus cajan), an orphan legume crop of resource-poor farmers.</title>
        <authorList>
            <person name="Varshney R.K."/>
            <person name="Chen W."/>
            <person name="Li Y."/>
            <person name="Bharti A.K."/>
            <person name="Saxena R.K."/>
            <person name="Schlueter J.A."/>
            <person name="Donoghue M.T."/>
            <person name="Azam S."/>
            <person name="Fan G."/>
            <person name="Whaley A.M."/>
            <person name="Farmer A.D."/>
            <person name="Sheridan J."/>
            <person name="Iwata A."/>
            <person name="Tuteja R."/>
            <person name="Penmetsa R.V."/>
            <person name="Wu W."/>
            <person name="Upadhyaya H.D."/>
            <person name="Yang S.P."/>
            <person name="Shah T."/>
            <person name="Saxena K.B."/>
            <person name="Michael T."/>
            <person name="McCombie W.R."/>
            <person name="Yang B."/>
            <person name="Zhang G."/>
            <person name="Yang H."/>
            <person name="Wang J."/>
            <person name="Spillane C."/>
            <person name="Cook D.R."/>
            <person name="May G.D."/>
            <person name="Xu X."/>
            <person name="Jackson S.A."/>
        </authorList>
    </citation>
    <scope>NUCLEOTIDE SEQUENCE [LARGE SCALE GENOMIC DNA]</scope>
    <source>
        <strain evidence="3">cv. Asha</strain>
    </source>
</reference>
<dbReference type="Proteomes" id="UP000075243">
    <property type="component" value="Chromosome 1"/>
</dbReference>
<organism evidence="2 3">
    <name type="scientific">Cajanus cajan</name>
    <name type="common">Pigeon pea</name>
    <name type="synonym">Cajanus indicus</name>
    <dbReference type="NCBI Taxonomy" id="3821"/>
    <lineage>
        <taxon>Eukaryota</taxon>
        <taxon>Viridiplantae</taxon>
        <taxon>Streptophyta</taxon>
        <taxon>Embryophyta</taxon>
        <taxon>Tracheophyta</taxon>
        <taxon>Spermatophyta</taxon>
        <taxon>Magnoliopsida</taxon>
        <taxon>eudicotyledons</taxon>
        <taxon>Gunneridae</taxon>
        <taxon>Pentapetalae</taxon>
        <taxon>rosids</taxon>
        <taxon>fabids</taxon>
        <taxon>Fabales</taxon>
        <taxon>Fabaceae</taxon>
        <taxon>Papilionoideae</taxon>
        <taxon>50 kb inversion clade</taxon>
        <taxon>NPAAA clade</taxon>
        <taxon>indigoferoid/millettioid clade</taxon>
        <taxon>Phaseoleae</taxon>
        <taxon>Cajanus</taxon>
    </lineage>
</organism>
<feature type="region of interest" description="Disordered" evidence="1">
    <location>
        <begin position="1"/>
        <end position="26"/>
    </location>
</feature>
<name>A0A151U9G1_CAJCA</name>
<protein>
    <submittedName>
        <fullName evidence="2">Uncharacterized protein</fullName>
    </submittedName>
</protein>
<sequence length="137" mass="14716">VHSQNAPWVGGLGSATQDQTRGKKGRGESELFLDEITLGVSTVGVEIGIVAEAVLVAGSWEGKVGNSRLAEGVRAGEDGEGGGERRVKGGGRGRPLGRFLVTLNPREVASRVQQHWLNLRWGPYGKLHDQRHPVFEL</sequence>
<gene>
    <name evidence="2" type="ORF">KK1_020177</name>
</gene>
<feature type="non-terminal residue" evidence="2">
    <location>
        <position position="1"/>
    </location>
</feature>
<dbReference type="OMA" id="MIHSQNT"/>
<dbReference type="AlphaFoldDB" id="A0A151U9G1"/>